<evidence type="ECO:0000313" key="7">
    <source>
        <dbReference type="Proteomes" id="UP000187506"/>
    </source>
</evidence>
<evidence type="ECO:0000259" key="5">
    <source>
        <dbReference type="Pfam" id="PF14905"/>
    </source>
</evidence>
<keyword evidence="4" id="KW-0732">Signal</keyword>
<keyword evidence="7" id="KW-1185">Reference proteome</keyword>
<gene>
    <name evidence="6" type="ORF">BWR22_01065</name>
</gene>
<dbReference type="Gene3D" id="2.40.170.20">
    <property type="entry name" value="TonB-dependent receptor, beta-barrel domain"/>
    <property type="match status" value="1"/>
</dbReference>
<keyword evidence="3" id="KW-0998">Cell outer membrane</keyword>
<feature type="domain" description="Outer membrane protein beta-barrel" evidence="5">
    <location>
        <begin position="371"/>
        <end position="776"/>
    </location>
</feature>
<dbReference type="RefSeq" id="WP_076731597.1">
    <property type="nucleotide sequence ID" value="NZ_CP019352.1"/>
</dbReference>
<organism evidence="6 7">
    <name type="scientific">Lacinutrix venerupis</name>
    <dbReference type="NCBI Taxonomy" id="1486034"/>
    <lineage>
        <taxon>Bacteria</taxon>
        <taxon>Pseudomonadati</taxon>
        <taxon>Bacteroidota</taxon>
        <taxon>Flavobacteriia</taxon>
        <taxon>Flavobacteriales</taxon>
        <taxon>Flavobacteriaceae</taxon>
        <taxon>Lacinutrix</taxon>
    </lineage>
</organism>
<dbReference type="InterPro" id="IPR041700">
    <property type="entry name" value="OMP_b-brl_3"/>
</dbReference>
<name>A0AAC9LK27_9FLAO</name>
<evidence type="ECO:0000256" key="3">
    <source>
        <dbReference type="ARBA" id="ARBA00023237"/>
    </source>
</evidence>
<accession>A0AAC9LK27</accession>
<dbReference type="KEGG" id="lvn:BWR22_01065"/>
<evidence type="ECO:0000313" key="6">
    <source>
        <dbReference type="EMBL" id="APX98952.1"/>
    </source>
</evidence>
<dbReference type="AlphaFoldDB" id="A0AAC9LK27"/>
<dbReference type="InterPro" id="IPR036942">
    <property type="entry name" value="Beta-barrel_TonB_sf"/>
</dbReference>
<dbReference type="Pfam" id="PF14905">
    <property type="entry name" value="OMP_b-brl_3"/>
    <property type="match status" value="1"/>
</dbReference>
<proteinExistence type="predicted"/>
<evidence type="ECO:0000256" key="4">
    <source>
        <dbReference type="SAM" id="SignalP"/>
    </source>
</evidence>
<dbReference type="GO" id="GO:0009279">
    <property type="term" value="C:cell outer membrane"/>
    <property type="evidence" value="ECO:0007669"/>
    <property type="project" value="UniProtKB-SubCell"/>
</dbReference>
<dbReference type="PANTHER" id="PTHR40980">
    <property type="entry name" value="PLUG DOMAIN-CONTAINING PROTEIN"/>
    <property type="match status" value="1"/>
</dbReference>
<protein>
    <submittedName>
        <fullName evidence="6">Glucosamine-6-phosphate deaminase</fullName>
    </submittedName>
</protein>
<dbReference type="EMBL" id="CP019352">
    <property type="protein sequence ID" value="APX98952.1"/>
    <property type="molecule type" value="Genomic_DNA"/>
</dbReference>
<dbReference type="Pfam" id="PF13715">
    <property type="entry name" value="CarbopepD_reg_2"/>
    <property type="match status" value="1"/>
</dbReference>
<dbReference type="Gene3D" id="2.60.40.1120">
    <property type="entry name" value="Carboxypeptidase-like, regulatory domain"/>
    <property type="match status" value="1"/>
</dbReference>
<comment type="subcellular location">
    <subcellularLocation>
        <location evidence="1">Cell outer membrane</location>
    </subcellularLocation>
</comment>
<evidence type="ECO:0000256" key="2">
    <source>
        <dbReference type="ARBA" id="ARBA00023136"/>
    </source>
</evidence>
<evidence type="ECO:0000256" key="1">
    <source>
        <dbReference type="ARBA" id="ARBA00004442"/>
    </source>
</evidence>
<feature type="chain" id="PRO_5042230297" evidence="4">
    <location>
        <begin position="19"/>
        <end position="800"/>
    </location>
</feature>
<sequence length="800" mass="91068">MKYFLYALLFLSSSKIIAQEFTVSGTLLDEQSQTIPYANILILNESGALVTGKTTAEDGSFIFTNVEANNYTLSVSFMGFETFTKEFKLSSNKSFGSIVLKENSETLDEVNLVSAKPTLNKESDRLIFNVANTALSEGSLLEVLRNTPGVLILNNAITVKNTVPTVYINDKKVNLSATEITQLLENSPANTIKKVEVITNPPAKYDAESGAVLNIVMTRNLITGYRGNVYGNYTQGVFPRYNAGINQFYKTNKINVNLNYSFTQSKINRENDNSVNYLDNSGSLDEKWETNNNRNTTSKTHNVNLNFDYFLDDSNTLSFSANGLIVPFFDYNIHGQTLIFDNTNTPIYNFNSLNQSNDDKHNLGFNLDFVHRFKNHGKLTFNAHYTDYNYKRDQNVNSEYFFSNSVDNFNTSFNTVSHQATNIKTSQIDYILPGNDGSEFAIGVKSSNINTDSDITQFDNDTVTGNTILNAENSNIYDYEESIFAAYTSYDKTWGKLNFRGGLRLENTNIDGLSVSNNVENMQNYLELFPTLNLMYSLKDNLSLYTNYNRSISRPSYQLLNPFNFFLNDNTVVTGNPNLLPSFTNHYIIGSQIGSRYTVEAYYKDISNQINEIPRQDNINNLLIYSPTNIGNTIEFGFDFITYFNIKDNWSVYFVTSLYNVQDEAFIDNQHIKIDQWSNYTMLNNNFSFLKDRSLNANFTLTYVGKNQQGFQKVDSRLVSDLTFSKSVFKNKGTLSLAFADLFNSQDFGVVSKFGNQNNRNYTNLDNRYVKLGFNYKFGNTTLKTNERTKELKERSRLEK</sequence>
<dbReference type="Proteomes" id="UP000187506">
    <property type="component" value="Chromosome"/>
</dbReference>
<reference evidence="6 7" key="1">
    <citation type="submission" date="2017-01" db="EMBL/GenBank/DDBJ databases">
        <title>Complete genome of Lacinutrix venerupis DOK2-8 isolated from seawater in Dokdo.</title>
        <authorList>
            <person name="Chi W.-J."/>
            <person name="Kim J.H."/>
        </authorList>
    </citation>
    <scope>NUCLEOTIDE SEQUENCE [LARGE SCALE GENOMIC DNA]</scope>
    <source>
        <strain evidence="6 7">DOK2-8</strain>
    </source>
</reference>
<dbReference type="SUPFAM" id="SSF56935">
    <property type="entry name" value="Porins"/>
    <property type="match status" value="1"/>
</dbReference>
<dbReference type="InterPro" id="IPR008969">
    <property type="entry name" value="CarboxyPept-like_regulatory"/>
</dbReference>
<dbReference type="PANTHER" id="PTHR40980:SF4">
    <property type="entry name" value="TONB-DEPENDENT RECEPTOR-LIKE BETA-BARREL DOMAIN-CONTAINING PROTEIN"/>
    <property type="match status" value="1"/>
</dbReference>
<dbReference type="SUPFAM" id="SSF49464">
    <property type="entry name" value="Carboxypeptidase regulatory domain-like"/>
    <property type="match status" value="1"/>
</dbReference>
<keyword evidence="2" id="KW-0472">Membrane</keyword>
<feature type="signal peptide" evidence="4">
    <location>
        <begin position="1"/>
        <end position="18"/>
    </location>
</feature>